<dbReference type="Gene3D" id="2.120.10.30">
    <property type="entry name" value="TolB, C-terminal domain"/>
    <property type="match status" value="2"/>
</dbReference>
<dbReference type="InterPro" id="IPR036465">
    <property type="entry name" value="vWFA_dom_sf"/>
</dbReference>
<dbReference type="InterPro" id="IPR011659">
    <property type="entry name" value="WD40"/>
</dbReference>
<feature type="region of interest" description="Disordered" evidence="2">
    <location>
        <begin position="44"/>
        <end position="74"/>
    </location>
</feature>
<dbReference type="PANTHER" id="PTHR36842">
    <property type="entry name" value="PROTEIN TOLB HOMOLOG"/>
    <property type="match status" value="1"/>
</dbReference>
<accession>A0A2P8I3V1</accession>
<protein>
    <submittedName>
        <fullName evidence="5">WD40 repeat protein</fullName>
    </submittedName>
</protein>
<dbReference type="EMBL" id="PYAX01000010">
    <property type="protein sequence ID" value="PSL53136.1"/>
    <property type="molecule type" value="Genomic_DNA"/>
</dbReference>
<dbReference type="Pfam" id="PF07676">
    <property type="entry name" value="PD40"/>
    <property type="match status" value="4"/>
</dbReference>
<dbReference type="PROSITE" id="PS50234">
    <property type="entry name" value="VWFA"/>
    <property type="match status" value="1"/>
</dbReference>
<evidence type="ECO:0000256" key="2">
    <source>
        <dbReference type="SAM" id="MobiDB-lite"/>
    </source>
</evidence>
<comment type="caution">
    <text evidence="5">The sequence shown here is derived from an EMBL/GenBank/DDBJ whole genome shotgun (WGS) entry which is preliminary data.</text>
</comment>
<evidence type="ECO:0000313" key="6">
    <source>
        <dbReference type="Proteomes" id="UP000241118"/>
    </source>
</evidence>
<name>A0A2P8I3V1_SACCR</name>
<dbReference type="CDD" id="cd00198">
    <property type="entry name" value="vWFA"/>
    <property type="match status" value="1"/>
</dbReference>
<reference evidence="5 6" key="1">
    <citation type="submission" date="2018-03" db="EMBL/GenBank/DDBJ databases">
        <title>Genomic Encyclopedia of Type Strains, Phase III (KMG-III): the genomes of soil and plant-associated and newly described type strains.</title>
        <authorList>
            <person name="Whitman W."/>
        </authorList>
    </citation>
    <scope>NUCLEOTIDE SEQUENCE [LARGE SCALE GENOMIC DNA]</scope>
    <source>
        <strain evidence="5 6">CGMCC 4.7097</strain>
    </source>
</reference>
<dbReference type="Proteomes" id="UP000241118">
    <property type="component" value="Unassembled WGS sequence"/>
</dbReference>
<dbReference type="InterPro" id="IPR011042">
    <property type="entry name" value="6-blade_b-propeller_TolB-like"/>
</dbReference>
<feature type="domain" description="VWFA" evidence="4">
    <location>
        <begin position="208"/>
        <end position="379"/>
    </location>
</feature>
<evidence type="ECO:0000259" key="4">
    <source>
        <dbReference type="PROSITE" id="PS50234"/>
    </source>
</evidence>
<dbReference type="PANTHER" id="PTHR36842:SF1">
    <property type="entry name" value="PROTEIN TOLB"/>
    <property type="match status" value="1"/>
</dbReference>
<evidence type="ECO:0000256" key="1">
    <source>
        <dbReference type="ARBA" id="ARBA00009820"/>
    </source>
</evidence>
<keyword evidence="3" id="KW-0732">Signal</keyword>
<organism evidence="5 6">
    <name type="scientific">Saccharothrix carnea</name>
    <dbReference type="NCBI Taxonomy" id="1280637"/>
    <lineage>
        <taxon>Bacteria</taxon>
        <taxon>Bacillati</taxon>
        <taxon>Actinomycetota</taxon>
        <taxon>Actinomycetes</taxon>
        <taxon>Pseudonocardiales</taxon>
        <taxon>Pseudonocardiaceae</taxon>
        <taxon>Saccharothrix</taxon>
    </lineage>
</organism>
<dbReference type="OrthoDB" id="9808778at2"/>
<dbReference type="Pfam" id="PF01345">
    <property type="entry name" value="DUF11"/>
    <property type="match status" value="2"/>
</dbReference>
<keyword evidence="6" id="KW-1185">Reference proteome</keyword>
<dbReference type="AlphaFoldDB" id="A0A2P8I3V1"/>
<dbReference type="SUPFAM" id="SSF69304">
    <property type="entry name" value="Tricorn protease N-terminal domain"/>
    <property type="match status" value="1"/>
</dbReference>
<gene>
    <name evidence="5" type="ORF">B0I31_110229</name>
</gene>
<sequence>MRHLALVVVLLAGLVVAERPVTATAQPEVLAPYRIAVSRGDPGDIWSTDARGGDPRQITDTPDTSETDPAYSPDGTSIAFTRSIGEGSGVVVADAEGGDERVLHHGRHPSWSPDGSMIALLADGGVVTVVRVADGVELTTIPRPHHVLGYDDKPAWSPTGDVIAFGRHTTALNPPHVQPHVVGASTSRTGTFTTTATVRTPSVPARPEIMFLLDTTSSMTTTVDTVRANIGTVMERISTAEPDALFGIATYQDASDGDGRYRLVRNLTTPDVLQPVLAEPANFPIEFGGDLPEDWFNALHHLARDEGADGGYLTFSEGDDVTRIIVLAGDAASHNSPDTCDTVLYPACPGATPYWTEDEITEDLTERDIHLVGVPVVIVQDPPYTEKLDNRLQATRLTTITDGVLVGGYEPGQIVAGIEQGITTLPVTVTPEASCPLGVTVRFDPPRARVAGGTDVTFTETVTLGEAPTARAAADLECRVWFRFDDKLPAEPYEQFIDITLAAPAPPTVVVNANAVPSPGRTPVPATFTATATDAAGAPLTPICDATSGALFPVGLTTVTCTATDSGGRTGRASSAVTVYVPERGETDDIWLARLDGADLVQQVDLSPSFATPCARRDTAPAWSPDGNRLVYEHGDVLCVADATGANATPITSGGEPPEDPAWSPDGSSIAFSMSDADEYHRVWTVPPGGGTPVDVVSFRQEDADLPAFRPLPDLVLTGSAAPAAVPFGGATSVRLRVTNGGLAPARGADLALTVPAGLRVEEITTTAGTCTTTGCALGRLAPNETAEVLVTVTGTAAGHQAVRATLPPDVNPGDNAADVAVTVADEIRPPDNPGSLSLAVALVPQEGYVGGDDLVLSYRVRNGASVPMTDVRVVTSLPPQLLPVDAVTGCAADGATCAIGTLAPGQEAEVRVALPAKAALDSTAGGSVLGVGPDNNAADNTAAVRVLVRQPEIAVDPGTGPTGFVPRATGRSFPPGATVRMGWTLGLSPTPGDVVVRPDGTFEAYVLVFHNDRIGVRQLEASPVVGPPFGAVRSGDFLVVPRTLQPPDFASRG</sequence>
<proteinExistence type="inferred from homology"/>
<dbReference type="SUPFAM" id="SSF82171">
    <property type="entry name" value="DPP6 N-terminal domain-like"/>
    <property type="match status" value="1"/>
</dbReference>
<dbReference type="RefSeq" id="WP_106618454.1">
    <property type="nucleotide sequence ID" value="NZ_PYAX01000010.1"/>
</dbReference>
<evidence type="ECO:0000313" key="5">
    <source>
        <dbReference type="EMBL" id="PSL53136.1"/>
    </source>
</evidence>
<evidence type="ECO:0000256" key="3">
    <source>
        <dbReference type="SAM" id="SignalP"/>
    </source>
</evidence>
<dbReference type="Gene3D" id="3.40.50.410">
    <property type="entry name" value="von Willebrand factor, type A domain"/>
    <property type="match status" value="1"/>
</dbReference>
<dbReference type="SUPFAM" id="SSF53300">
    <property type="entry name" value="vWA-like"/>
    <property type="match status" value="1"/>
</dbReference>
<comment type="similarity">
    <text evidence="1">Belongs to the TolB family.</text>
</comment>
<dbReference type="InterPro" id="IPR001434">
    <property type="entry name" value="OmcB-like_DUF11"/>
</dbReference>
<feature type="chain" id="PRO_5015161372" evidence="3">
    <location>
        <begin position="26"/>
        <end position="1054"/>
    </location>
</feature>
<feature type="signal peptide" evidence="3">
    <location>
        <begin position="1"/>
        <end position="25"/>
    </location>
</feature>
<dbReference type="InterPro" id="IPR002035">
    <property type="entry name" value="VWF_A"/>
</dbReference>